<evidence type="ECO:0000256" key="4">
    <source>
        <dbReference type="ARBA" id="ARBA00022884"/>
    </source>
</evidence>
<dbReference type="InterPro" id="IPR036416">
    <property type="entry name" value="Pept_tRNA_hydro_sf"/>
</dbReference>
<dbReference type="NCBIfam" id="TIGR00447">
    <property type="entry name" value="pth"/>
    <property type="match status" value="1"/>
</dbReference>
<protein>
    <recommendedName>
        <fullName evidence="1">peptidyl-tRNA hydrolase</fullName>
        <ecNumber evidence="1">3.1.1.29</ecNumber>
    </recommendedName>
</protein>
<keyword evidence="3" id="KW-0378">Hydrolase</keyword>
<gene>
    <name evidence="7" type="ORF">Bca52824_012977</name>
</gene>
<dbReference type="Gene3D" id="3.40.50.1470">
    <property type="entry name" value="Peptidyl-tRNA hydrolase"/>
    <property type="match status" value="1"/>
</dbReference>
<accession>A0A8X8B0V4</accession>
<keyword evidence="4" id="KW-0694">RNA-binding</keyword>
<dbReference type="InterPro" id="IPR000253">
    <property type="entry name" value="FHA_dom"/>
</dbReference>
<dbReference type="EMBL" id="JAAMPC010000003">
    <property type="protein sequence ID" value="KAG2319764.1"/>
    <property type="molecule type" value="Genomic_DNA"/>
</dbReference>
<feature type="domain" description="FHA" evidence="6">
    <location>
        <begin position="176"/>
        <end position="234"/>
    </location>
</feature>
<dbReference type="PANTHER" id="PTHR17224">
    <property type="entry name" value="PEPTIDYL-TRNA HYDROLASE"/>
    <property type="match status" value="1"/>
</dbReference>
<organism evidence="7 8">
    <name type="scientific">Brassica carinata</name>
    <name type="common">Ethiopian mustard</name>
    <name type="synonym">Abyssinian cabbage</name>
    <dbReference type="NCBI Taxonomy" id="52824"/>
    <lineage>
        <taxon>Eukaryota</taxon>
        <taxon>Viridiplantae</taxon>
        <taxon>Streptophyta</taxon>
        <taxon>Embryophyta</taxon>
        <taxon>Tracheophyta</taxon>
        <taxon>Spermatophyta</taxon>
        <taxon>Magnoliopsida</taxon>
        <taxon>eudicotyledons</taxon>
        <taxon>Gunneridae</taxon>
        <taxon>Pentapetalae</taxon>
        <taxon>rosids</taxon>
        <taxon>malvids</taxon>
        <taxon>Brassicales</taxon>
        <taxon>Brassicaceae</taxon>
        <taxon>Brassiceae</taxon>
        <taxon>Brassica</taxon>
    </lineage>
</organism>
<dbReference type="GO" id="GO:0004045">
    <property type="term" value="F:peptidyl-tRNA hydrolase activity"/>
    <property type="evidence" value="ECO:0007669"/>
    <property type="project" value="UniProtKB-EC"/>
</dbReference>
<comment type="caution">
    <text evidence="7">The sequence shown here is derived from an EMBL/GenBank/DDBJ whole genome shotgun (WGS) entry which is preliminary data.</text>
</comment>
<keyword evidence="8" id="KW-1185">Reference proteome</keyword>
<dbReference type="InterPro" id="IPR001328">
    <property type="entry name" value="Pept_tRNA_hydro"/>
</dbReference>
<dbReference type="OrthoDB" id="1711136at2759"/>
<keyword evidence="2" id="KW-0820">tRNA-binding</keyword>
<dbReference type="FunFam" id="3.40.50.1470:FF:000001">
    <property type="entry name" value="Peptidyl-tRNA hydrolase"/>
    <property type="match status" value="1"/>
</dbReference>
<dbReference type="PROSITE" id="PS01196">
    <property type="entry name" value="PEPT_TRNA_HYDROL_2"/>
    <property type="match status" value="1"/>
</dbReference>
<evidence type="ECO:0000256" key="2">
    <source>
        <dbReference type="ARBA" id="ARBA00022555"/>
    </source>
</evidence>
<evidence type="ECO:0000313" key="8">
    <source>
        <dbReference type="Proteomes" id="UP000886595"/>
    </source>
</evidence>
<name>A0A8X8B0V4_BRACI</name>
<evidence type="ECO:0000256" key="3">
    <source>
        <dbReference type="ARBA" id="ARBA00022801"/>
    </source>
</evidence>
<dbReference type="EC" id="3.1.1.29" evidence="1"/>
<dbReference type="GO" id="GO:0000049">
    <property type="term" value="F:tRNA binding"/>
    <property type="evidence" value="ECO:0007669"/>
    <property type="project" value="UniProtKB-KW"/>
</dbReference>
<dbReference type="SUPFAM" id="SSF53178">
    <property type="entry name" value="Peptidyl-tRNA hydrolase-like"/>
    <property type="match status" value="1"/>
</dbReference>
<dbReference type="PROSITE" id="PS50006">
    <property type="entry name" value="FHA_DOMAIN"/>
    <property type="match status" value="1"/>
</dbReference>
<evidence type="ECO:0000256" key="1">
    <source>
        <dbReference type="ARBA" id="ARBA00013260"/>
    </source>
</evidence>
<proteinExistence type="inferred from homology"/>
<dbReference type="Proteomes" id="UP000886595">
    <property type="component" value="Unassembled WGS sequence"/>
</dbReference>
<dbReference type="Pfam" id="PF01195">
    <property type="entry name" value="Pept_tRNA_hydro"/>
    <property type="match status" value="1"/>
</dbReference>
<dbReference type="InterPro" id="IPR018171">
    <property type="entry name" value="Pept_tRNA_hydro_CS"/>
</dbReference>
<dbReference type="AlphaFoldDB" id="A0A8X8B0V4"/>
<reference evidence="7 8" key="1">
    <citation type="submission" date="2020-02" db="EMBL/GenBank/DDBJ databases">
        <authorList>
            <person name="Ma Q."/>
            <person name="Huang Y."/>
            <person name="Song X."/>
            <person name="Pei D."/>
        </authorList>
    </citation>
    <scope>NUCLEOTIDE SEQUENCE [LARGE SCALE GENOMIC DNA]</scope>
    <source>
        <strain evidence="7">Sxm20200214</strain>
        <tissue evidence="7">Leaf</tissue>
    </source>
</reference>
<comment type="similarity">
    <text evidence="5">Belongs to the PTH family.</text>
</comment>
<sequence length="234" mass="25715">MKAAVPFPAKSQVSAVFAAYSSDQQPRFCHQHCLPLTTSTSVNFSAARAPMAHSRLGHSWRKIPVGFEMVDLLADAEGLSMNTVNFKALFGKGLIGHVPVMLAKPQTSMNASDESVAQIVSFYKIPPEKVLVVYKDIYLPFGTLRLLPKGGYGGHNGMRSIIEGLKGNSDFPRLRIGIGRPPEKMDRANYILSQFSKQEHEQLDSIFRTGLKGIRMVLFEGVSDSGTFVNTPKD</sequence>
<evidence type="ECO:0000256" key="5">
    <source>
        <dbReference type="ARBA" id="ARBA00038063"/>
    </source>
</evidence>
<evidence type="ECO:0000259" key="6">
    <source>
        <dbReference type="PROSITE" id="PS50006"/>
    </source>
</evidence>
<dbReference type="PANTHER" id="PTHR17224:SF1">
    <property type="entry name" value="PEPTIDYL-TRNA HYDROLASE"/>
    <property type="match status" value="1"/>
</dbReference>
<evidence type="ECO:0000313" key="7">
    <source>
        <dbReference type="EMBL" id="KAG2319764.1"/>
    </source>
</evidence>